<keyword evidence="1" id="KW-0175">Coiled coil</keyword>
<gene>
    <name evidence="3" type="ORF">AD951_06500</name>
</gene>
<sequence length="464" mass="53360">MNTTYKNIRKAVCEEIGQHSDLIASLKRFAEHNAVFYPGYGNLGDALIAVGTIDLFEDLGWAPQHVYGNHKHIFSGYSHVVMGGGGGWVKGLREGYIEQTLEFLQDGGQLLILPSSFAGFGAEFVPYANQVTIFCREQQSYDEFLKQGMPEDRIFLCPDLAFYTKEKHFSDLDIKGHYPVLKILRRDEEGICKLSPRDSVDLPLLFNGVQWSKLDECLQPLRAVAGLISQFECVETDRLHMAILSTLMGRIVKLEPSNYFKIKSVFDYTLHRFPTVSFVEHGPDYSHIEQNDYAHVRQLREAIRQLKLDQQAEWAQRAVALRQNDALSSRLEGVQEKLSETSKCLDVLSEEKQNEIRQKEGLTLRIHSLEDELKCKDREFEKVCLEKDGQFERVCQEKDRNFDQICRELAQLNTKKKEELEQVWQELEKIRSSRLHRLGESYYAIFHLPAVGALLRGVRKIILG</sequence>
<comment type="caution">
    <text evidence="3">The sequence shown here is derived from an EMBL/GenBank/DDBJ whole genome shotgun (WGS) entry which is preliminary data.</text>
</comment>
<dbReference type="Pfam" id="PF04230">
    <property type="entry name" value="PS_pyruv_trans"/>
    <property type="match status" value="1"/>
</dbReference>
<dbReference type="OrthoDB" id="5242601at2"/>
<feature type="domain" description="Polysaccharide pyruvyl transferase" evidence="2">
    <location>
        <begin position="42"/>
        <end position="249"/>
    </location>
</feature>
<dbReference type="Proteomes" id="UP000075377">
    <property type="component" value="Unassembled WGS sequence"/>
</dbReference>
<accession>A0A149UNH5</accession>
<evidence type="ECO:0000259" key="2">
    <source>
        <dbReference type="Pfam" id="PF04230"/>
    </source>
</evidence>
<name>A0A149UNH5_9PROT</name>
<organism evidence="3 4">
    <name type="scientific">Acetobacter malorum</name>
    <dbReference type="NCBI Taxonomy" id="178901"/>
    <lineage>
        <taxon>Bacteria</taxon>
        <taxon>Pseudomonadati</taxon>
        <taxon>Pseudomonadota</taxon>
        <taxon>Alphaproteobacteria</taxon>
        <taxon>Acetobacterales</taxon>
        <taxon>Acetobacteraceae</taxon>
        <taxon>Acetobacter</taxon>
    </lineage>
</organism>
<dbReference type="PATRIC" id="fig|178901.14.peg.3544"/>
<evidence type="ECO:0000313" key="4">
    <source>
        <dbReference type="Proteomes" id="UP000075377"/>
    </source>
</evidence>
<dbReference type="InterPro" id="IPR007345">
    <property type="entry name" value="Polysacch_pyruvyl_Trfase"/>
</dbReference>
<reference evidence="3 4" key="1">
    <citation type="submission" date="2015-06" db="EMBL/GenBank/DDBJ databases">
        <title>Improved classification and identification of acetic acid bacteria using matrix-assisted laser desorption/ionization time-of-flight mass spectrometry; Gluconobacter nephelii and Gluconobacter uchimurae are later heterotypic synonyms of Gluconobacter japonicus and Gluconobacter oxydans, respectively.</title>
        <authorList>
            <person name="Li L."/>
            <person name="Cleenwerck I."/>
            <person name="De Vuyst L."/>
            <person name="Vandamme P."/>
        </authorList>
    </citation>
    <scope>NUCLEOTIDE SEQUENCE [LARGE SCALE GENOMIC DNA]</scope>
    <source>
        <strain evidence="3 4">LMG 1699</strain>
    </source>
</reference>
<dbReference type="RefSeq" id="WP_061500483.1">
    <property type="nucleotide sequence ID" value="NZ_LHZX01000281.1"/>
</dbReference>
<dbReference type="EMBL" id="LHZX01000281">
    <property type="protein sequence ID" value="KXV69472.1"/>
    <property type="molecule type" value="Genomic_DNA"/>
</dbReference>
<proteinExistence type="predicted"/>
<evidence type="ECO:0000256" key="1">
    <source>
        <dbReference type="SAM" id="Coils"/>
    </source>
</evidence>
<protein>
    <recommendedName>
        <fullName evidence="2">Polysaccharide pyruvyl transferase domain-containing protein</fullName>
    </recommendedName>
</protein>
<feature type="coiled-coil region" evidence="1">
    <location>
        <begin position="345"/>
        <end position="422"/>
    </location>
</feature>
<dbReference type="AlphaFoldDB" id="A0A149UNH5"/>
<evidence type="ECO:0000313" key="3">
    <source>
        <dbReference type="EMBL" id="KXV69472.1"/>
    </source>
</evidence>